<name>A0ABN8Z4Q2_RANTA</name>
<keyword evidence="1" id="KW-0479">Metal-binding</keyword>
<gene>
    <name evidence="8" type="ORF">MRATA1EN1_LOCUS17661</name>
</gene>
<keyword evidence="5" id="KW-0539">Nucleus</keyword>
<dbReference type="EMBL" id="OX459964">
    <property type="protein sequence ID" value="CAI9168699.1"/>
    <property type="molecule type" value="Genomic_DNA"/>
</dbReference>
<keyword evidence="4" id="KW-0862">Zinc</keyword>
<dbReference type="PROSITE" id="PS00028">
    <property type="entry name" value="ZINC_FINGER_C2H2_1"/>
    <property type="match status" value="1"/>
</dbReference>
<accession>A0ABN8Z4Q2</accession>
<proteinExistence type="predicted"/>
<dbReference type="Gene3D" id="3.30.160.60">
    <property type="entry name" value="Classic Zinc Finger"/>
    <property type="match status" value="2"/>
</dbReference>
<protein>
    <recommendedName>
        <fullName evidence="7">C2H2-type domain-containing protein</fullName>
    </recommendedName>
</protein>
<keyword evidence="9" id="KW-1185">Reference proteome</keyword>
<dbReference type="PROSITE" id="PS50157">
    <property type="entry name" value="ZINC_FINGER_C2H2_2"/>
    <property type="match status" value="1"/>
</dbReference>
<dbReference type="SUPFAM" id="SSF57667">
    <property type="entry name" value="beta-beta-alpha zinc fingers"/>
    <property type="match status" value="1"/>
</dbReference>
<organism evidence="8 9">
    <name type="scientific">Rangifer tarandus platyrhynchus</name>
    <name type="common">Svalbard reindeer</name>
    <dbReference type="NCBI Taxonomy" id="3082113"/>
    <lineage>
        <taxon>Eukaryota</taxon>
        <taxon>Metazoa</taxon>
        <taxon>Chordata</taxon>
        <taxon>Craniata</taxon>
        <taxon>Vertebrata</taxon>
        <taxon>Euteleostomi</taxon>
        <taxon>Mammalia</taxon>
        <taxon>Eutheria</taxon>
        <taxon>Laurasiatheria</taxon>
        <taxon>Artiodactyla</taxon>
        <taxon>Ruminantia</taxon>
        <taxon>Pecora</taxon>
        <taxon>Cervidae</taxon>
        <taxon>Odocoileinae</taxon>
        <taxon>Rangifer</taxon>
    </lineage>
</organism>
<evidence type="ECO:0000256" key="1">
    <source>
        <dbReference type="ARBA" id="ARBA00022723"/>
    </source>
</evidence>
<reference evidence="8" key="1">
    <citation type="submission" date="2023-04" db="EMBL/GenBank/DDBJ databases">
        <authorList>
            <consortium name="ELIXIR-Norway"/>
        </authorList>
    </citation>
    <scope>NUCLEOTIDE SEQUENCE [LARGE SCALE GENOMIC DNA]</scope>
</reference>
<evidence type="ECO:0000256" key="4">
    <source>
        <dbReference type="ARBA" id="ARBA00022833"/>
    </source>
</evidence>
<feature type="domain" description="C2H2-type" evidence="7">
    <location>
        <begin position="33"/>
        <end position="60"/>
    </location>
</feature>
<dbReference type="PANTHER" id="PTHR24377">
    <property type="entry name" value="IP01015P-RELATED"/>
    <property type="match status" value="1"/>
</dbReference>
<sequence>MGRSRMVVTHVGRLWVGSHLTEHRRTHNGEKPYECQVCGKAFSYSLGLRHHREVHIEEKPFGCRV</sequence>
<dbReference type="Proteomes" id="UP001176941">
    <property type="component" value="Chromosome 28"/>
</dbReference>
<keyword evidence="3 6" id="KW-0863">Zinc-finger</keyword>
<keyword evidence="2" id="KW-0677">Repeat</keyword>
<evidence type="ECO:0000313" key="9">
    <source>
        <dbReference type="Proteomes" id="UP001176941"/>
    </source>
</evidence>
<dbReference type="InterPro" id="IPR050826">
    <property type="entry name" value="Krueppel_C2H2_ZnFinger"/>
</dbReference>
<evidence type="ECO:0000313" key="8">
    <source>
        <dbReference type="EMBL" id="CAI9168699.1"/>
    </source>
</evidence>
<evidence type="ECO:0000256" key="6">
    <source>
        <dbReference type="PROSITE-ProRule" id="PRU00042"/>
    </source>
</evidence>
<dbReference type="SMART" id="SM00355">
    <property type="entry name" value="ZnF_C2H2"/>
    <property type="match status" value="1"/>
</dbReference>
<evidence type="ECO:0000256" key="2">
    <source>
        <dbReference type="ARBA" id="ARBA00022737"/>
    </source>
</evidence>
<evidence type="ECO:0000259" key="7">
    <source>
        <dbReference type="PROSITE" id="PS50157"/>
    </source>
</evidence>
<evidence type="ECO:0000256" key="5">
    <source>
        <dbReference type="ARBA" id="ARBA00023242"/>
    </source>
</evidence>
<evidence type="ECO:0000256" key="3">
    <source>
        <dbReference type="ARBA" id="ARBA00022771"/>
    </source>
</evidence>
<dbReference type="Pfam" id="PF00096">
    <property type="entry name" value="zf-C2H2"/>
    <property type="match status" value="1"/>
</dbReference>
<dbReference type="InterPro" id="IPR013087">
    <property type="entry name" value="Znf_C2H2_type"/>
</dbReference>
<dbReference type="InterPro" id="IPR036236">
    <property type="entry name" value="Znf_C2H2_sf"/>
</dbReference>